<name>A0A733G592_SALET</name>
<accession>A0A733G592</accession>
<proteinExistence type="predicted"/>
<sequence>MLFISFFITVKYHFIFLLKEPAAGTGKNIVFGQSTENCMQFLVDCLSCIVLYCL</sequence>
<organism evidence="1">
    <name type="scientific">Salmonella enterica subsp. enterica serovar Heidelberg</name>
    <dbReference type="NCBI Taxonomy" id="611"/>
    <lineage>
        <taxon>Bacteria</taxon>
        <taxon>Pseudomonadati</taxon>
        <taxon>Pseudomonadota</taxon>
        <taxon>Gammaproteobacteria</taxon>
        <taxon>Enterobacterales</taxon>
        <taxon>Enterobacteriaceae</taxon>
        <taxon>Salmonella</taxon>
    </lineage>
</organism>
<reference evidence="1" key="1">
    <citation type="journal article" date="2018" name="Genome Biol.">
        <title>SKESA: strategic k-mer extension for scrupulous assemblies.</title>
        <authorList>
            <person name="Souvorov A."/>
            <person name="Agarwala R."/>
            <person name="Lipman D.J."/>
        </authorList>
    </citation>
    <scope>NUCLEOTIDE SEQUENCE</scope>
    <source>
        <strain evidence="1">ID147255</strain>
    </source>
</reference>
<comment type="caution">
    <text evidence="1">The sequence shown here is derived from an EMBL/GenBank/DDBJ whole genome shotgun (WGS) entry which is preliminary data.</text>
</comment>
<dbReference type="AlphaFoldDB" id="A0A733G592"/>
<reference evidence="1" key="2">
    <citation type="submission" date="2018-07" db="EMBL/GenBank/DDBJ databases">
        <authorList>
            <consortium name="NCBI Pathogen Detection Project"/>
        </authorList>
    </citation>
    <scope>NUCLEOTIDE SEQUENCE</scope>
    <source>
        <strain evidence="1">ID147255</strain>
    </source>
</reference>
<protein>
    <submittedName>
        <fullName evidence="1">Uncharacterized protein</fullName>
    </submittedName>
</protein>
<gene>
    <name evidence="1" type="ORF">G4J74_004701</name>
</gene>
<dbReference type="EMBL" id="DAASHT010000019">
    <property type="protein sequence ID" value="HAE5578782.1"/>
    <property type="molecule type" value="Genomic_DNA"/>
</dbReference>
<evidence type="ECO:0000313" key="1">
    <source>
        <dbReference type="EMBL" id="HAE5578782.1"/>
    </source>
</evidence>